<evidence type="ECO:0008006" key="3">
    <source>
        <dbReference type="Google" id="ProtNLM"/>
    </source>
</evidence>
<gene>
    <name evidence="1" type="ORF">LPQ35_07550</name>
</gene>
<dbReference type="EMBL" id="CP087714">
    <property type="protein sequence ID" value="XAT63109.1"/>
    <property type="molecule type" value="Genomic_DNA"/>
</dbReference>
<dbReference type="RefSeq" id="WP_193808257.1">
    <property type="nucleotide sequence ID" value="NZ_CP087714.1"/>
</dbReference>
<keyword evidence="2" id="KW-1185">Reference proteome</keyword>
<proteinExistence type="predicted"/>
<evidence type="ECO:0000313" key="2">
    <source>
        <dbReference type="Proteomes" id="UP001492541"/>
    </source>
</evidence>
<sequence length="178" mass="21318">MSVIDVIKSVKKGEDVLFIYPDNDVFLAFSKLITKTYGKDEIGWFVFNEIAKKRLEKLFKIFNNDFSNKIYTSYDEIDRRFVIAYGYHFYAISSHFSDDALIRLILDDDISLFCFIYDRVVEEKRILVLKDLFDYVVDIKEKEAPLDKEFFYRVKAYVMPHIDHSAYVKIDERYNLFE</sequence>
<dbReference type="GeneID" id="90449533"/>
<dbReference type="Proteomes" id="UP001492541">
    <property type="component" value="Chromosome"/>
</dbReference>
<evidence type="ECO:0000313" key="1">
    <source>
        <dbReference type="EMBL" id="XAT63109.1"/>
    </source>
</evidence>
<name>A0ABZ3H3A6_GEOAI</name>
<organism evidence="1 2">
    <name type="scientific">Geoglobus acetivorans</name>
    <dbReference type="NCBI Taxonomy" id="565033"/>
    <lineage>
        <taxon>Archaea</taxon>
        <taxon>Methanobacteriati</taxon>
        <taxon>Methanobacteriota</taxon>
        <taxon>Archaeoglobi</taxon>
        <taxon>Archaeoglobales</taxon>
        <taxon>Archaeoglobaceae</taxon>
        <taxon>Geoglobus</taxon>
    </lineage>
</organism>
<protein>
    <recommendedName>
        <fullName evidence="3">MEDS domain-containing protein</fullName>
    </recommendedName>
</protein>
<accession>A0ABZ3H3A6</accession>
<reference evidence="1 2" key="1">
    <citation type="submission" date="2021-11" db="EMBL/GenBank/DDBJ databases">
        <title>Whole genome of Geoglobus acetivorans.</title>
        <authorList>
            <person name="Liu D."/>
        </authorList>
    </citation>
    <scope>NUCLEOTIDE SEQUENCE [LARGE SCALE GENOMIC DNA]</scope>
    <source>
        <strain evidence="1 2">SBH6</strain>
    </source>
</reference>